<evidence type="ECO:0000313" key="2">
    <source>
        <dbReference type="EMBL" id="GIQ92789.1"/>
    </source>
</evidence>
<sequence length="82" mass="9485">ERNRTPLSEENRRNLLFQKINRERAKERKKTAWKRFWKGGLKFGFGLLMCVVVALGVAVLYAVFSKSSQRPESPLGYVLLSN</sequence>
<dbReference type="Proteomes" id="UP000265618">
    <property type="component" value="Unassembled WGS sequence"/>
</dbReference>
<keyword evidence="3" id="KW-1185">Reference proteome</keyword>
<feature type="transmembrane region" description="Helical" evidence="1">
    <location>
        <begin position="43"/>
        <end position="64"/>
    </location>
</feature>
<feature type="non-terminal residue" evidence="2">
    <location>
        <position position="1"/>
    </location>
</feature>
<reference evidence="2 3" key="1">
    <citation type="journal article" date="2018" name="PLoS ONE">
        <title>The draft genome of Kipferlia bialata reveals reductive genome evolution in fornicate parasites.</title>
        <authorList>
            <person name="Tanifuji G."/>
            <person name="Takabayashi S."/>
            <person name="Kume K."/>
            <person name="Takagi M."/>
            <person name="Nakayama T."/>
            <person name="Kamikawa R."/>
            <person name="Inagaki Y."/>
            <person name="Hashimoto T."/>
        </authorList>
    </citation>
    <scope>NUCLEOTIDE SEQUENCE [LARGE SCALE GENOMIC DNA]</scope>
    <source>
        <strain evidence="2">NY0173</strain>
    </source>
</reference>
<accession>A0A9K3GQZ4</accession>
<dbReference type="AlphaFoldDB" id="A0A9K3GQZ4"/>
<dbReference type="EMBL" id="BDIP01010552">
    <property type="protein sequence ID" value="GIQ92789.1"/>
    <property type="molecule type" value="Genomic_DNA"/>
</dbReference>
<organism evidence="2 3">
    <name type="scientific">Kipferlia bialata</name>
    <dbReference type="NCBI Taxonomy" id="797122"/>
    <lineage>
        <taxon>Eukaryota</taxon>
        <taxon>Metamonada</taxon>
        <taxon>Carpediemonas-like organisms</taxon>
        <taxon>Kipferlia</taxon>
    </lineage>
</organism>
<gene>
    <name evidence="2" type="ORF">KIPB_016758</name>
</gene>
<protein>
    <submittedName>
        <fullName evidence="2">Uncharacterized protein</fullName>
    </submittedName>
</protein>
<comment type="caution">
    <text evidence="2">The sequence shown here is derived from an EMBL/GenBank/DDBJ whole genome shotgun (WGS) entry which is preliminary data.</text>
</comment>
<evidence type="ECO:0000313" key="3">
    <source>
        <dbReference type="Proteomes" id="UP000265618"/>
    </source>
</evidence>
<evidence type="ECO:0000256" key="1">
    <source>
        <dbReference type="SAM" id="Phobius"/>
    </source>
</evidence>
<keyword evidence="1" id="KW-1133">Transmembrane helix</keyword>
<proteinExistence type="predicted"/>
<keyword evidence="1" id="KW-0472">Membrane</keyword>
<keyword evidence="1" id="KW-0812">Transmembrane</keyword>
<name>A0A9K3GQZ4_9EUKA</name>